<protein>
    <submittedName>
        <fullName evidence="1">Uncharacterized protein</fullName>
    </submittedName>
</protein>
<evidence type="ECO:0000313" key="1">
    <source>
        <dbReference type="EMBL" id="QDV26613.1"/>
    </source>
</evidence>
<name>A0A518GDE9_9BACT</name>
<evidence type="ECO:0000313" key="2">
    <source>
        <dbReference type="Proteomes" id="UP000318017"/>
    </source>
</evidence>
<keyword evidence="2" id="KW-1185">Reference proteome</keyword>
<dbReference type="EMBL" id="CP036298">
    <property type="protein sequence ID" value="QDV26613.1"/>
    <property type="molecule type" value="Genomic_DNA"/>
</dbReference>
<proteinExistence type="predicted"/>
<sequence>MEWVNRWCLSNEFLISREIASQRKHSTRQTSTRSYDSWQSWKLRLERGAAKQWKEKKSFYQ</sequence>
<reference evidence="1 2" key="1">
    <citation type="submission" date="2019-02" db="EMBL/GenBank/DDBJ databases">
        <title>Deep-cultivation of Planctomycetes and their phenomic and genomic characterization uncovers novel biology.</title>
        <authorList>
            <person name="Wiegand S."/>
            <person name="Jogler M."/>
            <person name="Boedeker C."/>
            <person name="Pinto D."/>
            <person name="Vollmers J."/>
            <person name="Rivas-Marin E."/>
            <person name="Kohn T."/>
            <person name="Peeters S.H."/>
            <person name="Heuer A."/>
            <person name="Rast P."/>
            <person name="Oberbeckmann S."/>
            <person name="Bunk B."/>
            <person name="Jeske O."/>
            <person name="Meyerdierks A."/>
            <person name="Storesund J.E."/>
            <person name="Kallscheuer N."/>
            <person name="Luecker S."/>
            <person name="Lage O.M."/>
            <person name="Pohl T."/>
            <person name="Merkel B.J."/>
            <person name="Hornburger P."/>
            <person name="Mueller R.-W."/>
            <person name="Bruemmer F."/>
            <person name="Labrenz M."/>
            <person name="Spormann A.M."/>
            <person name="Op den Camp H."/>
            <person name="Overmann J."/>
            <person name="Amann R."/>
            <person name="Jetten M.S.M."/>
            <person name="Mascher T."/>
            <person name="Medema M.H."/>
            <person name="Devos D.P."/>
            <person name="Kaster A.-K."/>
            <person name="Ovreas L."/>
            <person name="Rohde M."/>
            <person name="Galperin M.Y."/>
            <person name="Jogler C."/>
        </authorList>
    </citation>
    <scope>NUCLEOTIDE SEQUENCE [LARGE SCALE GENOMIC DNA]</scope>
    <source>
        <strain evidence="1 2">Q31a</strain>
    </source>
</reference>
<dbReference type="Proteomes" id="UP000318017">
    <property type="component" value="Chromosome"/>
</dbReference>
<dbReference type="KEGG" id="ahel:Q31a_49870"/>
<dbReference type="AlphaFoldDB" id="A0A518GDE9"/>
<organism evidence="1 2">
    <name type="scientific">Aureliella helgolandensis</name>
    <dbReference type="NCBI Taxonomy" id="2527968"/>
    <lineage>
        <taxon>Bacteria</taxon>
        <taxon>Pseudomonadati</taxon>
        <taxon>Planctomycetota</taxon>
        <taxon>Planctomycetia</taxon>
        <taxon>Pirellulales</taxon>
        <taxon>Pirellulaceae</taxon>
        <taxon>Aureliella</taxon>
    </lineage>
</organism>
<accession>A0A518GDE9</accession>
<gene>
    <name evidence="1" type="ORF">Q31a_49870</name>
</gene>